<accession>A0ABT7HP95</accession>
<gene>
    <name evidence="3" type="ORF">NYG85_05050</name>
</gene>
<dbReference type="RefSeq" id="WP_284937401.1">
    <property type="nucleotide sequence ID" value="NZ_JANURM010000004.1"/>
</dbReference>
<keyword evidence="4" id="KW-1185">Reference proteome</keyword>
<evidence type="ECO:0000313" key="3">
    <source>
        <dbReference type="EMBL" id="MDL0088741.1"/>
    </source>
</evidence>
<dbReference type="CDD" id="cd01131">
    <property type="entry name" value="PilT"/>
    <property type="match status" value="1"/>
</dbReference>
<evidence type="ECO:0000256" key="1">
    <source>
        <dbReference type="ARBA" id="ARBA00006611"/>
    </source>
</evidence>
<proteinExistence type="inferred from homology"/>
<dbReference type="Gene3D" id="3.40.50.300">
    <property type="entry name" value="P-loop containing nucleotide triphosphate hydrolases"/>
    <property type="match status" value="1"/>
</dbReference>
<organism evidence="3 4">
    <name type="scientific">Campylobacter gastrosuis</name>
    <dbReference type="NCBI Taxonomy" id="2974576"/>
    <lineage>
        <taxon>Bacteria</taxon>
        <taxon>Pseudomonadati</taxon>
        <taxon>Campylobacterota</taxon>
        <taxon>Epsilonproteobacteria</taxon>
        <taxon>Campylobacterales</taxon>
        <taxon>Campylobacteraceae</taxon>
        <taxon>Campylobacter</taxon>
    </lineage>
</organism>
<dbReference type="InterPro" id="IPR027417">
    <property type="entry name" value="P-loop_NTPase"/>
</dbReference>
<dbReference type="SMART" id="SM00382">
    <property type="entry name" value="AAA"/>
    <property type="match status" value="1"/>
</dbReference>
<dbReference type="InterPro" id="IPR001482">
    <property type="entry name" value="T2SS/T4SS_dom"/>
</dbReference>
<dbReference type="InterPro" id="IPR050921">
    <property type="entry name" value="T4SS_GSP_E_ATPase"/>
</dbReference>
<comment type="similarity">
    <text evidence="1">Belongs to the GSP E family.</text>
</comment>
<sequence length="398" mass="45230">MQSFYDVDVSKLDFRLRDELNGYLLDLVKRGGSDLHVKSNSHIRGRFNGEMQIMSDKILSREDGLVLAKELLRTNFKELVEHRSVDFTHKLNDDYRFRVNIFFQMDGVSAVFRTIPTKLPTIEELKLPQIIRKICDNSHRGIILVTGPTGSGKTTTLASMINHINKTKKRHIITIEDPIEYVYSDEQCLINQRSIGQDALKFSDALRAALREDPDVIFVGEMRDLETIETALHAAETGHLVLSTLHTLDAKETIGRIVGMFAKEEQNRVKMTLASVLTAIISQRLVRTKDNKRRAAVEVLIKNIRIRDIITSGREDEIFSAIADSKNTYGMQTFDQHLLELYDEGTIDKDEALEKASRPNDLEIKIKNANLAKSDLEIGTRRDNKPVEGIIALKTLED</sequence>
<name>A0ABT7HP95_9BACT</name>
<dbReference type="SUPFAM" id="SSF52540">
    <property type="entry name" value="P-loop containing nucleoside triphosphate hydrolases"/>
    <property type="match status" value="1"/>
</dbReference>
<protein>
    <submittedName>
        <fullName evidence="3">PilT/PilU family type 4a pilus ATPase</fullName>
    </submittedName>
</protein>
<dbReference type="PANTHER" id="PTHR30486:SF12">
    <property type="entry name" value="TYPE IV PILUS ATPASE PILU"/>
    <property type="match status" value="1"/>
</dbReference>
<evidence type="ECO:0000259" key="2">
    <source>
        <dbReference type="SMART" id="SM00382"/>
    </source>
</evidence>
<comment type="caution">
    <text evidence="3">The sequence shown here is derived from an EMBL/GenBank/DDBJ whole genome shotgun (WGS) entry which is preliminary data.</text>
</comment>
<dbReference type="Pfam" id="PF00437">
    <property type="entry name" value="T2SSE"/>
    <property type="match status" value="1"/>
</dbReference>
<dbReference type="NCBIfam" id="TIGR01420">
    <property type="entry name" value="pilT_fam"/>
    <property type="match status" value="1"/>
</dbReference>
<feature type="domain" description="AAA+ ATPase" evidence="2">
    <location>
        <begin position="139"/>
        <end position="264"/>
    </location>
</feature>
<dbReference type="EMBL" id="JANURM010000004">
    <property type="protein sequence ID" value="MDL0088741.1"/>
    <property type="molecule type" value="Genomic_DNA"/>
</dbReference>
<reference evidence="3" key="1">
    <citation type="submission" date="2022-08" db="EMBL/GenBank/DDBJ databases">
        <authorList>
            <person name="Wang H."/>
        </authorList>
    </citation>
    <scope>NUCLEOTIDE SEQUENCE</scope>
    <source>
        <strain evidence="3">PS10</strain>
    </source>
</reference>
<dbReference type="PANTHER" id="PTHR30486">
    <property type="entry name" value="TWITCHING MOTILITY PROTEIN PILT"/>
    <property type="match status" value="1"/>
</dbReference>
<dbReference type="InterPro" id="IPR006321">
    <property type="entry name" value="PilT/PilU"/>
</dbReference>
<dbReference type="Gene3D" id="3.30.450.90">
    <property type="match status" value="1"/>
</dbReference>
<reference evidence="3" key="2">
    <citation type="journal article" date="2023" name="Microorganisms">
        <title>Isolation and Genomic Characteristics of Cat-Borne Campylobacter felis sp. nov. and Sheep-Borne Campylobacter ovis sp. nov.</title>
        <authorList>
            <person name="Wang H."/>
            <person name="Li Y."/>
            <person name="Gu Y."/>
            <person name="Zhou G."/>
            <person name="Chen X."/>
            <person name="Zhang X."/>
            <person name="Shao Z."/>
            <person name="Zhang J."/>
            <person name="Zhang M."/>
        </authorList>
    </citation>
    <scope>NUCLEOTIDE SEQUENCE</scope>
    <source>
        <strain evidence="3">PS10</strain>
    </source>
</reference>
<dbReference type="InterPro" id="IPR003593">
    <property type="entry name" value="AAA+_ATPase"/>
</dbReference>
<evidence type="ECO:0000313" key="4">
    <source>
        <dbReference type="Proteomes" id="UP001173801"/>
    </source>
</evidence>
<dbReference type="Proteomes" id="UP001173801">
    <property type="component" value="Unassembled WGS sequence"/>
</dbReference>